<keyword evidence="3" id="KW-1185">Reference proteome</keyword>
<organism evidence="2 3">
    <name type="scientific">Babesia caballi</name>
    <dbReference type="NCBI Taxonomy" id="5871"/>
    <lineage>
        <taxon>Eukaryota</taxon>
        <taxon>Sar</taxon>
        <taxon>Alveolata</taxon>
        <taxon>Apicomplexa</taxon>
        <taxon>Aconoidasida</taxon>
        <taxon>Piroplasmida</taxon>
        <taxon>Babesiidae</taxon>
        <taxon>Babesia</taxon>
    </lineage>
</organism>
<proteinExistence type="predicted"/>
<protein>
    <submittedName>
        <fullName evidence="2">NADH-quinone oxidoreductase subunit N</fullName>
    </submittedName>
</protein>
<evidence type="ECO:0000313" key="3">
    <source>
        <dbReference type="Proteomes" id="UP001497744"/>
    </source>
</evidence>
<keyword evidence="1" id="KW-0472">Membrane</keyword>
<keyword evidence="1" id="KW-1133">Transmembrane helix</keyword>
<dbReference type="EMBL" id="BPLF01000001">
    <property type="protein sequence ID" value="GIX61200.1"/>
    <property type="molecule type" value="Genomic_DNA"/>
</dbReference>
<name>A0AAV4LP00_BABCB</name>
<dbReference type="RefSeq" id="XP_067713271.1">
    <property type="nucleotide sequence ID" value="XM_067857170.1"/>
</dbReference>
<sequence length="95" mass="10216">MIVSPTCSITNLTLPVDEAQAVKRHDSRAEEDMCQLLIVFVSFSSIILVLGGVALVVDNSLAAENRNAASINIPQEACKTIGQVSNEAFKLNFHS</sequence>
<gene>
    <name evidence="2" type="ORF">BcabD6B2_06350</name>
</gene>
<evidence type="ECO:0000313" key="2">
    <source>
        <dbReference type="EMBL" id="GIX61200.1"/>
    </source>
</evidence>
<accession>A0AAV4LP00</accession>
<reference evidence="2 3" key="1">
    <citation type="submission" date="2021-06" db="EMBL/GenBank/DDBJ databases">
        <title>Genome sequence of Babesia caballi.</title>
        <authorList>
            <person name="Yamagishi J."/>
            <person name="Kidaka T."/>
            <person name="Ochi A."/>
        </authorList>
    </citation>
    <scope>NUCLEOTIDE SEQUENCE [LARGE SCALE GENOMIC DNA]</scope>
    <source>
        <strain evidence="2">USDA-D6B2</strain>
    </source>
</reference>
<dbReference type="AlphaFoldDB" id="A0AAV4LP00"/>
<comment type="caution">
    <text evidence="2">The sequence shown here is derived from an EMBL/GenBank/DDBJ whole genome shotgun (WGS) entry which is preliminary data.</text>
</comment>
<feature type="transmembrane region" description="Helical" evidence="1">
    <location>
        <begin position="36"/>
        <end position="57"/>
    </location>
</feature>
<dbReference type="Proteomes" id="UP001497744">
    <property type="component" value="Unassembled WGS sequence"/>
</dbReference>
<keyword evidence="1" id="KW-0812">Transmembrane</keyword>
<evidence type="ECO:0000256" key="1">
    <source>
        <dbReference type="SAM" id="Phobius"/>
    </source>
</evidence>
<dbReference type="GeneID" id="94192683"/>